<feature type="region of interest" description="Disordered" evidence="1">
    <location>
        <begin position="123"/>
        <end position="172"/>
    </location>
</feature>
<evidence type="ECO:0000313" key="4">
    <source>
        <dbReference type="Proteomes" id="UP001056384"/>
    </source>
</evidence>
<feature type="chain" id="PRO_5040406020" evidence="2">
    <location>
        <begin position="19"/>
        <end position="340"/>
    </location>
</feature>
<sequence>MFHFKFSLLFGYFSSTDSTAVATSRKPDRSRSSKPPKTSSPKASSIEQCTGDVLMDSREASLSATAREMQRLARLKYRSRGKPIKNDAGGTSLLTDIAISLEKAARMDRQSLESLEAATKRDYSMLPTRSKPALRQRPSTPADLVSSPQPRLQPNRIYNGTSPYDTPSMPTGSDLQIHSVPSNDLSDLSDSDLFRSDYAELFAPVQGSYREMAFSMPAYSWRLASGQQKQSPRTRVQKWLQESSDQVMRSLSEAEIDQQSSLENEDMVVPLMPVPSQMEDHEASGAIDDVPKGSARARGREQKQERPRSTGGHSLDSWGGEDENHVLNSSDSVVCSRKRW</sequence>
<name>A0A9Q9AF21_9PEZI</name>
<evidence type="ECO:0000256" key="1">
    <source>
        <dbReference type="SAM" id="MobiDB-lite"/>
    </source>
</evidence>
<organism evidence="3 4">
    <name type="scientific">Septoria linicola</name>
    <dbReference type="NCBI Taxonomy" id="215465"/>
    <lineage>
        <taxon>Eukaryota</taxon>
        <taxon>Fungi</taxon>
        <taxon>Dikarya</taxon>
        <taxon>Ascomycota</taxon>
        <taxon>Pezizomycotina</taxon>
        <taxon>Dothideomycetes</taxon>
        <taxon>Dothideomycetidae</taxon>
        <taxon>Mycosphaerellales</taxon>
        <taxon>Mycosphaerellaceae</taxon>
        <taxon>Septoria</taxon>
    </lineage>
</organism>
<evidence type="ECO:0000313" key="3">
    <source>
        <dbReference type="EMBL" id="USW48259.1"/>
    </source>
</evidence>
<feature type="region of interest" description="Disordered" evidence="1">
    <location>
        <begin position="17"/>
        <end position="52"/>
    </location>
</feature>
<dbReference type="Proteomes" id="UP001056384">
    <property type="component" value="Chromosome 1"/>
</dbReference>
<keyword evidence="2" id="KW-0732">Signal</keyword>
<evidence type="ECO:0000256" key="2">
    <source>
        <dbReference type="SAM" id="SignalP"/>
    </source>
</evidence>
<feature type="signal peptide" evidence="2">
    <location>
        <begin position="1"/>
        <end position="18"/>
    </location>
</feature>
<reference evidence="3" key="1">
    <citation type="submission" date="2022-06" db="EMBL/GenBank/DDBJ databases">
        <title>Complete genome sequences of two strains of the flax pathogen Septoria linicola.</title>
        <authorList>
            <person name="Lapalu N."/>
            <person name="Simon A."/>
            <person name="Demenou B."/>
            <person name="Paumier D."/>
            <person name="Guillot M.-P."/>
            <person name="Gout L."/>
            <person name="Valade R."/>
        </authorList>
    </citation>
    <scope>NUCLEOTIDE SEQUENCE</scope>
    <source>
        <strain evidence="3">SE15195</strain>
    </source>
</reference>
<proteinExistence type="predicted"/>
<dbReference type="EMBL" id="CP099418">
    <property type="protein sequence ID" value="USW48259.1"/>
    <property type="molecule type" value="Genomic_DNA"/>
</dbReference>
<feature type="region of interest" description="Disordered" evidence="1">
    <location>
        <begin position="272"/>
        <end position="340"/>
    </location>
</feature>
<feature type="compositionally biased region" description="Low complexity" evidence="1">
    <location>
        <begin position="33"/>
        <end position="45"/>
    </location>
</feature>
<keyword evidence="4" id="KW-1185">Reference proteome</keyword>
<protein>
    <submittedName>
        <fullName evidence="3">Uncharacterized protein</fullName>
    </submittedName>
</protein>
<gene>
    <name evidence="3" type="ORF">Slin15195_G015780</name>
</gene>
<feature type="compositionally biased region" description="Basic and acidic residues" evidence="1">
    <location>
        <begin position="298"/>
        <end position="308"/>
    </location>
</feature>
<feature type="compositionally biased region" description="Polar residues" evidence="1">
    <location>
        <begin position="146"/>
        <end position="172"/>
    </location>
</feature>
<dbReference type="AlphaFoldDB" id="A0A9Q9AF21"/>
<accession>A0A9Q9AF21</accession>